<organism evidence="7 8">
    <name type="scientific">Candidatus Abzuiibacterium crystallinum</name>
    <dbReference type="NCBI Taxonomy" id="1974748"/>
    <lineage>
        <taxon>Bacteria</taxon>
        <taxon>Pseudomonadati</taxon>
        <taxon>Candidatus Omnitrophota</taxon>
        <taxon>Candidatus Abzuiibacterium</taxon>
    </lineage>
</organism>
<evidence type="ECO:0000313" key="8">
    <source>
        <dbReference type="Proteomes" id="UP000230859"/>
    </source>
</evidence>
<evidence type="ECO:0000313" key="7">
    <source>
        <dbReference type="EMBL" id="PIQ87471.1"/>
    </source>
</evidence>
<feature type="region of interest" description="Disordered" evidence="6">
    <location>
        <begin position="438"/>
        <end position="462"/>
    </location>
</feature>
<dbReference type="AlphaFoldDB" id="A0A2H0LSY5"/>
<dbReference type="EMBL" id="PCVY01000005">
    <property type="protein sequence ID" value="PIQ87471.1"/>
    <property type="molecule type" value="Genomic_DNA"/>
</dbReference>
<accession>A0A2H0LSY5</accession>
<dbReference type="Proteomes" id="UP000230859">
    <property type="component" value="Unassembled WGS sequence"/>
</dbReference>
<gene>
    <name evidence="7" type="ORF">COV74_00625</name>
</gene>
<dbReference type="GO" id="GO:0006310">
    <property type="term" value="P:DNA recombination"/>
    <property type="evidence" value="ECO:0007669"/>
    <property type="project" value="UniProtKB-KW"/>
</dbReference>
<feature type="coiled-coil region" evidence="5">
    <location>
        <begin position="29"/>
        <end position="109"/>
    </location>
</feature>
<reference evidence="7 8" key="1">
    <citation type="submission" date="2017-09" db="EMBL/GenBank/DDBJ databases">
        <title>Depth-based differentiation of microbial function through sediment-hosted aquifers and enrichment of novel symbionts in the deep terrestrial subsurface.</title>
        <authorList>
            <person name="Probst A.J."/>
            <person name="Ladd B."/>
            <person name="Jarett J.K."/>
            <person name="Geller-Mcgrath D.E."/>
            <person name="Sieber C.M."/>
            <person name="Emerson J.B."/>
            <person name="Anantharaman K."/>
            <person name="Thomas B.C."/>
            <person name="Malmstrom R."/>
            <person name="Stieglmeier M."/>
            <person name="Klingl A."/>
            <person name="Woyke T."/>
            <person name="Ryan C.M."/>
            <person name="Banfield J.F."/>
        </authorList>
    </citation>
    <scope>NUCLEOTIDE SEQUENCE [LARGE SCALE GENOMIC DNA]</scope>
    <source>
        <strain evidence="7">CG11_big_fil_rev_8_21_14_0_20_45_26</strain>
    </source>
</reference>
<keyword evidence="4" id="KW-0233">DNA recombination</keyword>
<name>A0A2H0LSY5_9BACT</name>
<sequence length="462" mass="52349">MEYLIFGIILILACLVTFLVTKGKYSKASEELRSKIQVAESQITSLKETLSKTEAEEKSLQTRLDQLGQEKVAALTRLEESQKNIAEQKQLLKEAEQKLQDTFKALSNDALRSNNQAFLDLAKQSLNTVMEEAKGEFGQKTDALKTIVKPLEDSLSRYERNVQELEKTRAEAYGNIKTQISSLVESQQALQKETGNLVSALRRPEVRGRWGELALRRVVELAGMTAYVDYQEQVNVQSDEGRLRPDMIVRLPSGREIVVDSKVATDAYLDAIACDEDNDRKKCMLRHCQQFRNHMKALSAKNYWNQFEKAPEYVVMFIPGESFLSAAVENDPKLIEDGMENSVIIATPTTLIALLRAIAYGWRQEQITQHAQEIAKLAKELYDRFHPFIDHMNTTGGHLSKAVVAFNKTIMSLERRVLVSVKKFQEFGAAGDKKLKDLEPIEQNPMIAQEEVADESKNDKEE</sequence>
<comment type="similarity">
    <text evidence="2">Belongs to the RmuC family.</text>
</comment>
<dbReference type="Pfam" id="PF02646">
    <property type="entry name" value="RmuC"/>
    <property type="match status" value="1"/>
</dbReference>
<feature type="coiled-coil region" evidence="5">
    <location>
        <begin position="148"/>
        <end position="175"/>
    </location>
</feature>
<evidence type="ECO:0000256" key="6">
    <source>
        <dbReference type="SAM" id="MobiDB-lite"/>
    </source>
</evidence>
<dbReference type="PANTHER" id="PTHR30563">
    <property type="entry name" value="DNA RECOMBINATION PROTEIN RMUC"/>
    <property type="match status" value="1"/>
</dbReference>
<evidence type="ECO:0000256" key="5">
    <source>
        <dbReference type="SAM" id="Coils"/>
    </source>
</evidence>
<evidence type="ECO:0000256" key="4">
    <source>
        <dbReference type="ARBA" id="ARBA00023172"/>
    </source>
</evidence>
<dbReference type="Gene3D" id="1.10.287.1490">
    <property type="match status" value="1"/>
</dbReference>
<protein>
    <submittedName>
        <fullName evidence="7">DNA recombination protein RmuC</fullName>
    </submittedName>
</protein>
<evidence type="ECO:0000256" key="1">
    <source>
        <dbReference type="ARBA" id="ARBA00003416"/>
    </source>
</evidence>
<dbReference type="PANTHER" id="PTHR30563:SF0">
    <property type="entry name" value="DNA RECOMBINATION PROTEIN RMUC"/>
    <property type="match status" value="1"/>
</dbReference>
<dbReference type="InterPro" id="IPR003798">
    <property type="entry name" value="DNA_recombination_RmuC"/>
</dbReference>
<proteinExistence type="inferred from homology"/>
<comment type="function">
    <text evidence="1">Involved in DNA recombination.</text>
</comment>
<evidence type="ECO:0000256" key="3">
    <source>
        <dbReference type="ARBA" id="ARBA00023054"/>
    </source>
</evidence>
<evidence type="ECO:0000256" key="2">
    <source>
        <dbReference type="ARBA" id="ARBA00009840"/>
    </source>
</evidence>
<keyword evidence="3 5" id="KW-0175">Coiled coil</keyword>
<comment type="caution">
    <text evidence="7">The sequence shown here is derived from an EMBL/GenBank/DDBJ whole genome shotgun (WGS) entry which is preliminary data.</text>
</comment>